<evidence type="ECO:0000256" key="1">
    <source>
        <dbReference type="ARBA" id="ARBA00008535"/>
    </source>
</evidence>
<keyword evidence="5" id="KW-1133">Transmembrane helix</keyword>
<dbReference type="Proteomes" id="UP000694680">
    <property type="component" value="Chromosome 1"/>
</dbReference>
<evidence type="ECO:0000313" key="9">
    <source>
        <dbReference type="Proteomes" id="UP000694680"/>
    </source>
</evidence>
<gene>
    <name evidence="8" type="primary">LOC114467906</name>
</gene>
<feature type="signal peptide" evidence="6">
    <location>
        <begin position="1"/>
        <end position="25"/>
    </location>
</feature>
<protein>
    <submittedName>
        <fullName evidence="8">GTPase IMAP family member 7-like</fullName>
    </submittedName>
</protein>
<organism evidence="8 9">
    <name type="scientific">Gouania willdenowi</name>
    <name type="common">Blunt-snouted clingfish</name>
    <name type="synonym">Lepadogaster willdenowi</name>
    <dbReference type="NCBI Taxonomy" id="441366"/>
    <lineage>
        <taxon>Eukaryota</taxon>
        <taxon>Metazoa</taxon>
        <taxon>Chordata</taxon>
        <taxon>Craniata</taxon>
        <taxon>Vertebrata</taxon>
        <taxon>Euteleostomi</taxon>
        <taxon>Actinopterygii</taxon>
        <taxon>Neopterygii</taxon>
        <taxon>Teleostei</taxon>
        <taxon>Neoteleostei</taxon>
        <taxon>Acanthomorphata</taxon>
        <taxon>Ovalentaria</taxon>
        <taxon>Blenniimorphae</taxon>
        <taxon>Blenniiformes</taxon>
        <taxon>Gobiesocoidei</taxon>
        <taxon>Gobiesocidae</taxon>
        <taxon>Gobiesocinae</taxon>
        <taxon>Gouania</taxon>
    </lineage>
</organism>
<reference evidence="8" key="3">
    <citation type="submission" date="2025-09" db="UniProtKB">
        <authorList>
            <consortium name="Ensembl"/>
        </authorList>
    </citation>
    <scope>IDENTIFICATION</scope>
</reference>
<dbReference type="Pfam" id="PF04548">
    <property type="entry name" value="AIG1"/>
    <property type="match status" value="2"/>
</dbReference>
<dbReference type="PANTHER" id="PTHR10903:SF112">
    <property type="entry name" value="SI:CH211-113E8.5"/>
    <property type="match status" value="1"/>
</dbReference>
<dbReference type="InterPro" id="IPR027417">
    <property type="entry name" value="P-loop_NTPase"/>
</dbReference>
<dbReference type="InterPro" id="IPR045058">
    <property type="entry name" value="GIMA/IAN/Toc"/>
</dbReference>
<accession>A0A8C5D296</accession>
<dbReference type="PROSITE" id="PS51720">
    <property type="entry name" value="G_AIG1"/>
    <property type="match status" value="1"/>
</dbReference>
<evidence type="ECO:0000256" key="2">
    <source>
        <dbReference type="ARBA" id="ARBA00022741"/>
    </source>
</evidence>
<feature type="coiled-coil region" evidence="4">
    <location>
        <begin position="195"/>
        <end position="231"/>
    </location>
</feature>
<sequence length="281" mass="31616">MFGANVWTACCISALFTLGVSFVQCEEQNAGRIILVGKTGAGKSACGNTILGRRDAFKEDISPESVTKGCRRDRVRDGNRDIVSVPGPHAFLLVISLKSRFTEEEQNAVKWIEDNFGSDASTYTMVLFTHEDLLEDKSVAEYVSESKHLQRLINQCGGRYHSLINKQKQSLSQVRELLYKIKEMVKFNGGGHYTNEMYQRAQRMLEEERQKKEEEEKRKEKEKYKKFREEEIKGENCQKQLLLSLGLLGVATLISPYVAVGIAAAYGVSGCFDVFGNMVCA</sequence>
<comment type="similarity">
    <text evidence="1">Belongs to the TRAFAC class TrmE-Era-EngA-EngB-Septin-like GTPase superfamily. AIG1/Toc34/Toc159-like paraseptin GTPase family. IAN subfamily.</text>
</comment>
<dbReference type="PANTHER" id="PTHR10903">
    <property type="entry name" value="GTPASE, IMAP FAMILY MEMBER-RELATED"/>
    <property type="match status" value="1"/>
</dbReference>
<keyword evidence="2" id="KW-0547">Nucleotide-binding</keyword>
<keyword evidence="3" id="KW-0342">GTP-binding</keyword>
<evidence type="ECO:0000256" key="5">
    <source>
        <dbReference type="SAM" id="Phobius"/>
    </source>
</evidence>
<name>A0A8C5D296_GOUWI</name>
<keyword evidence="9" id="KW-1185">Reference proteome</keyword>
<dbReference type="SUPFAM" id="SSF52540">
    <property type="entry name" value="P-loop containing nucleoside triphosphate hydrolases"/>
    <property type="match status" value="1"/>
</dbReference>
<keyword evidence="6" id="KW-0732">Signal</keyword>
<keyword evidence="4" id="KW-0175">Coiled coil</keyword>
<dbReference type="InterPro" id="IPR006703">
    <property type="entry name" value="G_AIG1"/>
</dbReference>
<dbReference type="Gene3D" id="3.40.50.300">
    <property type="entry name" value="P-loop containing nucleotide triphosphate hydrolases"/>
    <property type="match status" value="2"/>
</dbReference>
<proteinExistence type="inferred from homology"/>
<evidence type="ECO:0000256" key="4">
    <source>
        <dbReference type="SAM" id="Coils"/>
    </source>
</evidence>
<dbReference type="GO" id="GO:0005525">
    <property type="term" value="F:GTP binding"/>
    <property type="evidence" value="ECO:0007669"/>
    <property type="project" value="UniProtKB-KW"/>
</dbReference>
<feature type="domain" description="AIG1-type G" evidence="7">
    <location>
        <begin position="28"/>
        <end position="202"/>
    </location>
</feature>
<dbReference type="Ensembl" id="ENSGWIT00000000367.1">
    <property type="protein sequence ID" value="ENSGWIP00000000330.1"/>
    <property type="gene ID" value="ENSGWIG00000000211.1"/>
</dbReference>
<evidence type="ECO:0000256" key="6">
    <source>
        <dbReference type="SAM" id="SignalP"/>
    </source>
</evidence>
<keyword evidence="5" id="KW-0812">Transmembrane</keyword>
<dbReference type="AlphaFoldDB" id="A0A8C5D296"/>
<reference evidence="8" key="1">
    <citation type="submission" date="2020-06" db="EMBL/GenBank/DDBJ databases">
        <authorList>
            <consortium name="Wellcome Sanger Institute Data Sharing"/>
        </authorList>
    </citation>
    <scope>NUCLEOTIDE SEQUENCE [LARGE SCALE GENOMIC DNA]</scope>
</reference>
<evidence type="ECO:0000259" key="7">
    <source>
        <dbReference type="PROSITE" id="PS51720"/>
    </source>
</evidence>
<evidence type="ECO:0000313" key="8">
    <source>
        <dbReference type="Ensembl" id="ENSGWIP00000000330.1"/>
    </source>
</evidence>
<feature type="chain" id="PRO_5034011302" evidence="6">
    <location>
        <begin position="26"/>
        <end position="281"/>
    </location>
</feature>
<evidence type="ECO:0000256" key="3">
    <source>
        <dbReference type="ARBA" id="ARBA00023134"/>
    </source>
</evidence>
<feature type="transmembrane region" description="Helical" evidence="5">
    <location>
        <begin position="241"/>
        <end position="268"/>
    </location>
</feature>
<keyword evidence="5" id="KW-0472">Membrane</keyword>
<reference evidence="8" key="2">
    <citation type="submission" date="2025-08" db="UniProtKB">
        <authorList>
            <consortium name="Ensembl"/>
        </authorList>
    </citation>
    <scope>IDENTIFICATION</scope>
</reference>